<proteinExistence type="predicted"/>
<organism evidence="1 2">
    <name type="scientific">Zingiber officinale</name>
    <name type="common">Ginger</name>
    <name type="synonym">Amomum zingiber</name>
    <dbReference type="NCBI Taxonomy" id="94328"/>
    <lineage>
        <taxon>Eukaryota</taxon>
        <taxon>Viridiplantae</taxon>
        <taxon>Streptophyta</taxon>
        <taxon>Embryophyta</taxon>
        <taxon>Tracheophyta</taxon>
        <taxon>Spermatophyta</taxon>
        <taxon>Magnoliopsida</taxon>
        <taxon>Liliopsida</taxon>
        <taxon>Zingiberales</taxon>
        <taxon>Zingiberaceae</taxon>
        <taxon>Zingiber</taxon>
    </lineage>
</organism>
<dbReference type="AlphaFoldDB" id="A0A8J5FAI9"/>
<sequence length="115" mass="12966">METNRKRRGSKGKMAVAFYRAPKPSVQYTNKIVPAPTPPATTVVSIHVEDEAVVPSPKPKPSLIKKEGISNLGTYEVAANNVNTISEVDRRAANFIAYVQERFRLERMDDDWRNH</sequence>
<reference evidence="1 2" key="1">
    <citation type="submission" date="2020-08" db="EMBL/GenBank/DDBJ databases">
        <title>Plant Genome Project.</title>
        <authorList>
            <person name="Zhang R.-G."/>
        </authorList>
    </citation>
    <scope>NUCLEOTIDE SEQUENCE [LARGE SCALE GENOMIC DNA]</scope>
    <source>
        <tissue evidence="1">Rhizome</tissue>
    </source>
</reference>
<keyword evidence="2" id="KW-1185">Reference proteome</keyword>
<comment type="caution">
    <text evidence="1">The sequence shown here is derived from an EMBL/GenBank/DDBJ whole genome shotgun (WGS) entry which is preliminary data.</text>
</comment>
<protein>
    <submittedName>
        <fullName evidence="1">Uncharacterized protein</fullName>
    </submittedName>
</protein>
<evidence type="ECO:0000313" key="2">
    <source>
        <dbReference type="Proteomes" id="UP000734854"/>
    </source>
</evidence>
<name>A0A8J5FAI9_ZINOF</name>
<gene>
    <name evidence="1" type="ORF">ZIOFF_063005</name>
</gene>
<dbReference type="PANTHER" id="PTHR36030:SF1">
    <property type="entry name" value="CALMODULIN-BINDING DOMAIN-CONTAINING PROTEIN"/>
    <property type="match status" value="1"/>
</dbReference>
<dbReference type="Proteomes" id="UP000734854">
    <property type="component" value="Unassembled WGS sequence"/>
</dbReference>
<dbReference type="PANTHER" id="PTHR36030">
    <property type="entry name" value="CALMODULIN-BINDING DOMAIN-CONTAINING PROTEIN"/>
    <property type="match status" value="1"/>
</dbReference>
<evidence type="ECO:0000313" key="1">
    <source>
        <dbReference type="EMBL" id="KAG6479539.1"/>
    </source>
</evidence>
<accession>A0A8J5FAI9</accession>
<dbReference type="EMBL" id="JACMSC010000017">
    <property type="protein sequence ID" value="KAG6479539.1"/>
    <property type="molecule type" value="Genomic_DNA"/>
</dbReference>